<dbReference type="PIRSF" id="PIRSF028188">
    <property type="entry name" value="Amdntrnsf_FN0238"/>
    <property type="match status" value="1"/>
</dbReference>
<evidence type="ECO:0008006" key="4">
    <source>
        <dbReference type="Google" id="ProtNLM"/>
    </source>
</evidence>
<evidence type="ECO:0000256" key="1">
    <source>
        <dbReference type="SAM" id="MobiDB-lite"/>
    </source>
</evidence>
<dbReference type="PANTHER" id="PTHR43224">
    <property type="entry name" value="AMIDINOTRANSFERASE"/>
    <property type="match status" value="1"/>
</dbReference>
<dbReference type="EMBL" id="QOPD01000002">
    <property type="protein sequence ID" value="RCL38879.1"/>
    <property type="molecule type" value="Genomic_DNA"/>
</dbReference>
<feature type="region of interest" description="Disordered" evidence="1">
    <location>
        <begin position="1"/>
        <end position="21"/>
    </location>
</feature>
<dbReference type="AlphaFoldDB" id="A0A368BNI3"/>
<organism evidence="2 3">
    <name type="scientific">SAR86 cluster bacterium</name>
    <dbReference type="NCBI Taxonomy" id="2030880"/>
    <lineage>
        <taxon>Bacteria</taxon>
        <taxon>Pseudomonadati</taxon>
        <taxon>Pseudomonadota</taxon>
        <taxon>Gammaproteobacteria</taxon>
        <taxon>SAR86 cluster</taxon>
    </lineage>
</organism>
<protein>
    <recommendedName>
        <fullName evidence="4">Amidinotransferase</fullName>
    </recommendedName>
</protein>
<proteinExistence type="predicted"/>
<dbReference type="Pfam" id="PF19420">
    <property type="entry name" value="DDAH_eukar"/>
    <property type="match status" value="1"/>
</dbReference>
<comment type="caution">
    <text evidence="2">The sequence shown here is derived from an EMBL/GenBank/DDBJ whole genome shotgun (WGS) entry which is preliminary data.</text>
</comment>
<feature type="compositionally biased region" description="Polar residues" evidence="1">
    <location>
        <begin position="7"/>
        <end position="18"/>
    </location>
</feature>
<dbReference type="Gene3D" id="3.75.10.10">
    <property type="entry name" value="L-arginine/glycine Amidinotransferase, Chain A"/>
    <property type="match status" value="1"/>
</dbReference>
<evidence type="ECO:0000313" key="2">
    <source>
        <dbReference type="EMBL" id="RCL38879.1"/>
    </source>
</evidence>
<name>A0A368BNI3_9GAMM</name>
<gene>
    <name evidence="2" type="ORF">DBW97_01385</name>
</gene>
<reference evidence="2 3" key="1">
    <citation type="journal article" date="2018" name="Microbiome">
        <title>Fine metagenomic profile of the Mediterranean stratified and mixed water columns revealed by assembly and recruitment.</title>
        <authorList>
            <person name="Haro-Moreno J.M."/>
            <person name="Lopez-Perez M."/>
            <person name="De La Torre J.R."/>
            <person name="Picazo A."/>
            <person name="Camacho A."/>
            <person name="Rodriguez-Valera F."/>
        </authorList>
    </citation>
    <scope>NUCLEOTIDE SEQUENCE [LARGE SCALE GENOMIC DNA]</scope>
    <source>
        <strain evidence="2">MED-G83</strain>
    </source>
</reference>
<dbReference type="InterPro" id="IPR014541">
    <property type="entry name" value="Amdntrnsf_FN0238"/>
</dbReference>
<accession>A0A368BNI3</accession>
<dbReference type="PANTHER" id="PTHR43224:SF1">
    <property type="entry name" value="AMIDINOTRANSFERASE"/>
    <property type="match status" value="1"/>
</dbReference>
<evidence type="ECO:0000313" key="3">
    <source>
        <dbReference type="Proteomes" id="UP000252147"/>
    </source>
</evidence>
<sequence length="287" mass="33248">MIEPQEFFSNPQTAGSNHYQKDDDISRDQILKLAINEFRDFRDILVNHGVYITTFKGDKGCPDHIFPNWFTTFSNKTMQIFPMKAENRRLEKNQNMIDRLARSYTLSADLSFHENNNTFLESTSSMVFDRVNDIAYIALSPRANKELAEKWCRDNNFEPIVFETTSHSGEPIYHTDVLMYVGTSLIGICLDVINEKYRELVEDKVCQHHEILKIEKDQLLSFCGNSLEVKNKEDYLYLVMSDAAKNALNDEQIQTIHRHYKGIISSDIRTIEKYGGGSARCMLSELF</sequence>
<dbReference type="SUPFAM" id="SSF55909">
    <property type="entry name" value="Pentein"/>
    <property type="match status" value="1"/>
</dbReference>
<dbReference type="Proteomes" id="UP000252147">
    <property type="component" value="Unassembled WGS sequence"/>
</dbReference>